<accession>A0AC61S7N0</accession>
<comment type="caution">
    <text evidence="1">The sequence shown here is derived from an EMBL/GenBank/DDBJ whole genome shotgun (WGS) entry which is preliminary data.</text>
</comment>
<dbReference type="EMBL" id="SSTG01000008">
    <property type="protein sequence ID" value="THG54885.1"/>
    <property type="molecule type" value="Genomic_DNA"/>
</dbReference>
<protein>
    <submittedName>
        <fullName evidence="1">EamA/RhaT family transporter</fullName>
    </submittedName>
</protein>
<evidence type="ECO:0000313" key="1">
    <source>
        <dbReference type="EMBL" id="THG54885.1"/>
    </source>
</evidence>
<dbReference type="Proteomes" id="UP000305401">
    <property type="component" value="Unassembled WGS sequence"/>
</dbReference>
<gene>
    <name evidence="1" type="ORF">E5990_01480</name>
</gene>
<keyword evidence="2" id="KW-1185">Reference proteome</keyword>
<proteinExistence type="predicted"/>
<sequence>MSDLNIKGHLSMASANIMWGLMSPAAKIAMSSTTIAPLIMVDMRVAGAAILFWISSLFFKHEHVPPKDLLLLAGAAMIGIVLNQGCFIVGISYTSPGEGSLITTTMPMWVMILAWIILHEPITAKKAGGIALGAIGAIILVVGSTSANATAKNPALGDLIVLAAQLSYALYLTLYRNFIKRYSLITLMKWMFLFATMAMVGITLPSLLDTQWGNISQTEWAAAGYVVIFGTYFAYICVMTGQKILRPTIVGMYNYVQPVTAACMGIYLGMEQITISKCIAIMLIFSGVYMVTTSKSAQTTKNGMADK</sequence>
<reference evidence="1" key="1">
    <citation type="submission" date="2019-04" db="EMBL/GenBank/DDBJ databases">
        <title>Microbes associate with the intestines of laboratory mice.</title>
        <authorList>
            <person name="Navarre W."/>
            <person name="Wong E."/>
            <person name="Huang K.C."/>
            <person name="Tropini C."/>
            <person name="Ng K."/>
            <person name="Yu B."/>
        </authorList>
    </citation>
    <scope>NUCLEOTIDE SEQUENCE</scope>
    <source>
        <strain evidence="1">NM86_A22</strain>
    </source>
</reference>
<name>A0AC61S7N0_9BACT</name>
<organism evidence="1 2">
    <name type="scientific">Muribaculum caecicola</name>
    <dbReference type="NCBI Taxonomy" id="3038144"/>
    <lineage>
        <taxon>Bacteria</taxon>
        <taxon>Pseudomonadati</taxon>
        <taxon>Bacteroidota</taxon>
        <taxon>Bacteroidia</taxon>
        <taxon>Bacteroidales</taxon>
        <taxon>Muribaculaceae</taxon>
        <taxon>Muribaculum</taxon>
    </lineage>
</organism>
<evidence type="ECO:0000313" key="2">
    <source>
        <dbReference type="Proteomes" id="UP000305401"/>
    </source>
</evidence>